<name>A0ABQ1SFY9_9FLAO</name>
<dbReference type="Pfam" id="PF13505">
    <property type="entry name" value="OMP_b-brl"/>
    <property type="match status" value="1"/>
</dbReference>
<feature type="signal peptide" evidence="2">
    <location>
        <begin position="1"/>
        <end position="19"/>
    </location>
</feature>
<feature type="chain" id="PRO_5045826271" description="Outer membrane protein beta-barrel domain-containing protein" evidence="2">
    <location>
        <begin position="20"/>
        <end position="164"/>
    </location>
</feature>
<evidence type="ECO:0000256" key="1">
    <source>
        <dbReference type="ARBA" id="ARBA00022729"/>
    </source>
</evidence>
<evidence type="ECO:0000256" key="2">
    <source>
        <dbReference type="SAM" id="SignalP"/>
    </source>
</evidence>
<dbReference type="EMBL" id="BMGM01000004">
    <property type="protein sequence ID" value="GGE31749.1"/>
    <property type="molecule type" value="Genomic_DNA"/>
</dbReference>
<gene>
    <name evidence="4" type="ORF">GCM10010832_10100</name>
</gene>
<reference evidence="5" key="1">
    <citation type="journal article" date="2019" name="Int. J. Syst. Evol. Microbiol.">
        <title>The Global Catalogue of Microorganisms (GCM) 10K type strain sequencing project: providing services to taxonomists for standard genome sequencing and annotation.</title>
        <authorList>
            <consortium name="The Broad Institute Genomics Platform"/>
            <consortium name="The Broad Institute Genome Sequencing Center for Infectious Disease"/>
            <person name="Wu L."/>
            <person name="Ma J."/>
        </authorList>
    </citation>
    <scope>NUCLEOTIDE SEQUENCE [LARGE SCALE GENOMIC DNA]</scope>
    <source>
        <strain evidence="5">CGMCC 1.12931</strain>
    </source>
</reference>
<dbReference type="InterPro" id="IPR027385">
    <property type="entry name" value="Beta-barrel_OMP"/>
</dbReference>
<keyword evidence="5" id="KW-1185">Reference proteome</keyword>
<dbReference type="InterPro" id="IPR011250">
    <property type="entry name" value="OMP/PagP_B-barrel"/>
</dbReference>
<evidence type="ECO:0000259" key="3">
    <source>
        <dbReference type="Pfam" id="PF13505"/>
    </source>
</evidence>
<dbReference type="Proteomes" id="UP000599179">
    <property type="component" value="Unassembled WGS sequence"/>
</dbReference>
<organism evidence="4 5">
    <name type="scientific">Psychroflexus planctonicus</name>
    <dbReference type="NCBI Taxonomy" id="1526575"/>
    <lineage>
        <taxon>Bacteria</taxon>
        <taxon>Pseudomonadati</taxon>
        <taxon>Bacteroidota</taxon>
        <taxon>Flavobacteriia</taxon>
        <taxon>Flavobacteriales</taxon>
        <taxon>Flavobacteriaceae</taxon>
        <taxon>Psychroflexus</taxon>
    </lineage>
</organism>
<keyword evidence="1 2" id="KW-0732">Signal</keyword>
<dbReference type="RefSeq" id="WP_188458016.1">
    <property type="nucleotide sequence ID" value="NZ_BMGM01000004.1"/>
</dbReference>
<proteinExistence type="predicted"/>
<accession>A0ABQ1SFY9</accession>
<sequence length="164" mass="17387">MKKLFISLCVLCASYSMHAQSLNLGINAGLPMGDTGDFYTFGAALDANYLWEISEDFSLGGTTGFLYAFGDSFDTAGGTFDVENAGYIPLAAAARYSLSEKIVVGTDVGYAIGVAPSGSDSAFYYAPKAQYAFSETMSGVLSYRSVSVSGVSFDLLTFGIEFQF</sequence>
<dbReference type="SUPFAM" id="SSF56925">
    <property type="entry name" value="OMPA-like"/>
    <property type="match status" value="1"/>
</dbReference>
<evidence type="ECO:0000313" key="5">
    <source>
        <dbReference type="Proteomes" id="UP000599179"/>
    </source>
</evidence>
<evidence type="ECO:0000313" key="4">
    <source>
        <dbReference type="EMBL" id="GGE31749.1"/>
    </source>
</evidence>
<comment type="caution">
    <text evidence="4">The sequence shown here is derived from an EMBL/GenBank/DDBJ whole genome shotgun (WGS) entry which is preliminary data.</text>
</comment>
<protein>
    <recommendedName>
        <fullName evidence="3">Outer membrane protein beta-barrel domain-containing protein</fullName>
    </recommendedName>
</protein>
<feature type="domain" description="Outer membrane protein beta-barrel" evidence="3">
    <location>
        <begin position="6"/>
        <end position="164"/>
    </location>
</feature>